<protein>
    <recommendedName>
        <fullName evidence="2">DegT/DnrJ/EryC1/StrS aminotransferase family protein</fullName>
    </recommendedName>
</protein>
<dbReference type="GO" id="GO:0030170">
    <property type="term" value="F:pyridoxal phosphate binding"/>
    <property type="evidence" value="ECO:0007669"/>
    <property type="project" value="TreeGrafter"/>
</dbReference>
<dbReference type="Gene3D" id="3.40.640.10">
    <property type="entry name" value="Type I PLP-dependent aspartate aminotransferase-like (Major domain)"/>
    <property type="match status" value="1"/>
</dbReference>
<dbReference type="PIRSF" id="PIRSF000390">
    <property type="entry name" value="PLP_StrS"/>
    <property type="match status" value="1"/>
</dbReference>
<dbReference type="GO" id="GO:0008483">
    <property type="term" value="F:transaminase activity"/>
    <property type="evidence" value="ECO:0007669"/>
    <property type="project" value="TreeGrafter"/>
</dbReference>
<gene>
    <name evidence="1" type="ORF">LCGC14_1532400</name>
</gene>
<comment type="caution">
    <text evidence="1">The sequence shown here is derived from an EMBL/GenBank/DDBJ whole genome shotgun (WGS) entry which is preliminary data.</text>
</comment>
<dbReference type="PANTHER" id="PTHR30244">
    <property type="entry name" value="TRANSAMINASE"/>
    <property type="match status" value="1"/>
</dbReference>
<reference evidence="1" key="1">
    <citation type="journal article" date="2015" name="Nature">
        <title>Complex archaea that bridge the gap between prokaryotes and eukaryotes.</title>
        <authorList>
            <person name="Spang A."/>
            <person name="Saw J.H."/>
            <person name="Jorgensen S.L."/>
            <person name="Zaremba-Niedzwiedzka K."/>
            <person name="Martijn J."/>
            <person name="Lind A.E."/>
            <person name="van Eijk R."/>
            <person name="Schleper C."/>
            <person name="Guy L."/>
            <person name="Ettema T.J."/>
        </authorList>
    </citation>
    <scope>NUCLEOTIDE SEQUENCE</scope>
</reference>
<evidence type="ECO:0008006" key="2">
    <source>
        <dbReference type="Google" id="ProtNLM"/>
    </source>
</evidence>
<name>A0A0F9LBE7_9ZZZZ</name>
<evidence type="ECO:0000313" key="1">
    <source>
        <dbReference type="EMBL" id="KKM61370.1"/>
    </source>
</evidence>
<dbReference type="AlphaFoldDB" id="A0A0F9LBE7"/>
<organism evidence="1">
    <name type="scientific">marine sediment metagenome</name>
    <dbReference type="NCBI Taxonomy" id="412755"/>
    <lineage>
        <taxon>unclassified sequences</taxon>
        <taxon>metagenomes</taxon>
        <taxon>ecological metagenomes</taxon>
    </lineage>
</organism>
<dbReference type="SUPFAM" id="SSF53383">
    <property type="entry name" value="PLP-dependent transferases"/>
    <property type="match status" value="1"/>
</dbReference>
<accession>A0A0F9LBE7</accession>
<dbReference type="EMBL" id="LAZR01011497">
    <property type="protein sequence ID" value="KKM61370.1"/>
    <property type="molecule type" value="Genomic_DNA"/>
</dbReference>
<dbReference type="InterPro" id="IPR015421">
    <property type="entry name" value="PyrdxlP-dep_Trfase_major"/>
</dbReference>
<dbReference type="PANTHER" id="PTHR30244:SF34">
    <property type="entry name" value="DTDP-4-AMINO-4,6-DIDEOXYGALACTOSE TRANSAMINASE"/>
    <property type="match status" value="1"/>
</dbReference>
<dbReference type="InterPro" id="IPR015424">
    <property type="entry name" value="PyrdxlP-dep_Trfase"/>
</dbReference>
<dbReference type="GO" id="GO:0000271">
    <property type="term" value="P:polysaccharide biosynthetic process"/>
    <property type="evidence" value="ECO:0007669"/>
    <property type="project" value="TreeGrafter"/>
</dbReference>
<dbReference type="Pfam" id="PF01041">
    <property type="entry name" value="DegT_DnrJ_EryC1"/>
    <property type="match status" value="1"/>
</dbReference>
<proteinExistence type="predicted"/>
<sequence length="348" mass="39639">MSKFIPQYAPDIRLRDIWAVVKQMQTGWVGPSKATQYFEDLLRSYCSTDYCYSTTSGTTAIMMALYGLDLPPGSTILFPAYTFLAGANAARLMGFKVRLVDIKRDTLCMDPDKIRITKDVSCVIFVRHNTYDGQDMDKVKNICQKKSVKFLEDAAQCVDRIGFGRYVGDVVTISFSVPKLITTGQGGAVLTNNTAIAARCIEFRDHGGGWRENKIHDKIGGNFKFNDILAAFGISQLQDLGSIKKKRDKIFEWYKQHIDLVDFGYNSTWMVIYRAKRPKELIEALSKHSIQAVQYYKPVSHNPPYKTRRKFPVAEQVARELVYLPSSLNLKRRDIRRICKILLEVENG</sequence>
<dbReference type="InterPro" id="IPR000653">
    <property type="entry name" value="DegT/StrS_aminotransferase"/>
</dbReference>